<protein>
    <submittedName>
        <fullName evidence="1">Uncharacterized protein</fullName>
    </submittedName>
</protein>
<evidence type="ECO:0000313" key="1">
    <source>
        <dbReference type="EMBL" id="KAH9311579.1"/>
    </source>
</evidence>
<proteinExistence type="predicted"/>
<reference evidence="1 2" key="1">
    <citation type="journal article" date="2021" name="Nat. Plants">
        <title>The Taxus genome provides insights into paclitaxel biosynthesis.</title>
        <authorList>
            <person name="Xiong X."/>
            <person name="Gou J."/>
            <person name="Liao Q."/>
            <person name="Li Y."/>
            <person name="Zhou Q."/>
            <person name="Bi G."/>
            <person name="Li C."/>
            <person name="Du R."/>
            <person name="Wang X."/>
            <person name="Sun T."/>
            <person name="Guo L."/>
            <person name="Liang H."/>
            <person name="Lu P."/>
            <person name="Wu Y."/>
            <person name="Zhang Z."/>
            <person name="Ro D.K."/>
            <person name="Shang Y."/>
            <person name="Huang S."/>
            <person name="Yan J."/>
        </authorList>
    </citation>
    <scope>NUCLEOTIDE SEQUENCE [LARGE SCALE GENOMIC DNA]</scope>
    <source>
        <strain evidence="1">Ta-2019</strain>
    </source>
</reference>
<organism evidence="1 2">
    <name type="scientific">Taxus chinensis</name>
    <name type="common">Chinese yew</name>
    <name type="synonym">Taxus wallichiana var. chinensis</name>
    <dbReference type="NCBI Taxonomy" id="29808"/>
    <lineage>
        <taxon>Eukaryota</taxon>
        <taxon>Viridiplantae</taxon>
        <taxon>Streptophyta</taxon>
        <taxon>Embryophyta</taxon>
        <taxon>Tracheophyta</taxon>
        <taxon>Spermatophyta</taxon>
        <taxon>Pinopsida</taxon>
        <taxon>Pinidae</taxon>
        <taxon>Conifers II</taxon>
        <taxon>Cupressales</taxon>
        <taxon>Taxaceae</taxon>
        <taxon>Taxus</taxon>
    </lineage>
</organism>
<sequence>VDEKKGIVKVNIISKEPTQLMEAQTETKGTETVQLNPLFSIKEILDEEKENMDPEDS</sequence>
<dbReference type="EMBL" id="JAHRHJ020000006">
    <property type="protein sequence ID" value="KAH9311579.1"/>
    <property type="molecule type" value="Genomic_DNA"/>
</dbReference>
<accession>A0AA38FZ17</accession>
<name>A0AA38FZ17_TAXCH</name>
<feature type="non-terminal residue" evidence="1">
    <location>
        <position position="1"/>
    </location>
</feature>
<evidence type="ECO:0000313" key="2">
    <source>
        <dbReference type="Proteomes" id="UP000824469"/>
    </source>
</evidence>
<keyword evidence="2" id="KW-1185">Reference proteome</keyword>
<comment type="caution">
    <text evidence="1">The sequence shown here is derived from an EMBL/GenBank/DDBJ whole genome shotgun (WGS) entry which is preliminary data.</text>
</comment>
<dbReference type="Proteomes" id="UP000824469">
    <property type="component" value="Unassembled WGS sequence"/>
</dbReference>
<feature type="non-terminal residue" evidence="1">
    <location>
        <position position="57"/>
    </location>
</feature>
<gene>
    <name evidence="1" type="ORF">KI387_026614</name>
</gene>
<dbReference type="AlphaFoldDB" id="A0AA38FZ17"/>